<reference evidence="1 2" key="1">
    <citation type="submission" date="2022-11" db="EMBL/GenBank/DDBJ databases">
        <title>Minimal conservation of predation-associated metabolite biosynthetic gene clusters underscores biosynthetic potential of Myxococcota including descriptions for ten novel species: Archangium lansinium sp. nov., Myxococcus landrumus sp. nov., Nannocystis bai.</title>
        <authorList>
            <person name="Ahearne A."/>
            <person name="Stevens C."/>
            <person name="Dowd S."/>
        </authorList>
    </citation>
    <scope>NUCLEOTIDE SEQUENCE [LARGE SCALE GENOMIC DNA]</scope>
    <source>
        <strain evidence="1 2">RJM3</strain>
    </source>
</reference>
<name>A0ABT5EP12_9BACT</name>
<keyword evidence="2" id="KW-1185">Reference proteome</keyword>
<evidence type="ECO:0000313" key="1">
    <source>
        <dbReference type="EMBL" id="MDC0742495.1"/>
    </source>
</evidence>
<dbReference type="Proteomes" id="UP001221411">
    <property type="component" value="Unassembled WGS sequence"/>
</dbReference>
<proteinExistence type="predicted"/>
<dbReference type="RefSeq" id="WP_271917867.1">
    <property type="nucleotide sequence ID" value="NZ_JAQNDO010000001.1"/>
</dbReference>
<evidence type="ECO:0000313" key="2">
    <source>
        <dbReference type="Proteomes" id="UP001221411"/>
    </source>
</evidence>
<accession>A0ABT5EP12</accession>
<organism evidence="1 2">
    <name type="scientific">Polyangium mundeleinium</name>
    <dbReference type="NCBI Taxonomy" id="2995306"/>
    <lineage>
        <taxon>Bacteria</taxon>
        <taxon>Pseudomonadati</taxon>
        <taxon>Myxococcota</taxon>
        <taxon>Polyangia</taxon>
        <taxon>Polyangiales</taxon>
        <taxon>Polyangiaceae</taxon>
        <taxon>Polyangium</taxon>
    </lineage>
</organism>
<gene>
    <name evidence="1" type="ORF">POL67_14165</name>
</gene>
<dbReference type="EMBL" id="JAQNDO010000001">
    <property type="protein sequence ID" value="MDC0742495.1"/>
    <property type="molecule type" value="Genomic_DNA"/>
</dbReference>
<comment type="caution">
    <text evidence="1">The sequence shown here is derived from an EMBL/GenBank/DDBJ whole genome shotgun (WGS) entry which is preliminary data.</text>
</comment>
<sequence length="120" mass="13117">MSDDGTRTAAPLVWCEAGLVARVAPDRVLVREPGGRIHEHGLAPSWIAAALDPTGDLVLADGERVLHADGRVALLDERAHLGAPDVLWIRGVASARVRDSTVRRDEQAAWPRRMLADRFR</sequence>
<protein>
    <submittedName>
        <fullName evidence="1">Uncharacterized protein</fullName>
    </submittedName>
</protein>